<dbReference type="Pfam" id="PF20213">
    <property type="entry name" value="DUF6573"/>
    <property type="match status" value="1"/>
</dbReference>
<accession>D3RW88</accession>
<organism evidence="1 2">
    <name type="scientific">Allochromatium vinosum (strain ATCC 17899 / DSM 180 / NBRC 103801 / NCIMB 10441 / D)</name>
    <name type="common">Chromatium vinosum</name>
    <dbReference type="NCBI Taxonomy" id="572477"/>
    <lineage>
        <taxon>Bacteria</taxon>
        <taxon>Pseudomonadati</taxon>
        <taxon>Pseudomonadota</taxon>
        <taxon>Gammaproteobacteria</taxon>
        <taxon>Chromatiales</taxon>
        <taxon>Chromatiaceae</taxon>
        <taxon>Allochromatium</taxon>
    </lineage>
</organism>
<dbReference type="Proteomes" id="UP000001441">
    <property type="component" value="Plasmid pALVIN01"/>
</dbReference>
<geneLocation type="plasmid" evidence="1 2">
    <name>pALVIN01</name>
</geneLocation>
<dbReference type="KEGG" id="alv:Alvin_3204"/>
<dbReference type="HOGENOM" id="CLU_144048_1_0_6"/>
<dbReference type="AlphaFoldDB" id="D3RW88"/>
<sequence>MPLSSLFENADLIHVYSRAQAIADGGLIDVSATAREAGWRVPVAVTAAVWGDCVHWDQFQPVYQDEQGRLWDVLTMALFAARGRRGSNRVLFTVLRIPRGGQLPEPVRLAIEIGPGDVGEPVITIMQPEED</sequence>
<dbReference type="InterPro" id="IPR046480">
    <property type="entry name" value="DUF6573"/>
</dbReference>
<evidence type="ECO:0000313" key="1">
    <source>
        <dbReference type="EMBL" id="ADC64100.1"/>
    </source>
</evidence>
<dbReference type="RefSeq" id="WP_012972364.1">
    <property type="nucleotide sequence ID" value="NC_013852.1"/>
</dbReference>
<keyword evidence="1" id="KW-0614">Plasmid</keyword>
<evidence type="ECO:0000313" key="2">
    <source>
        <dbReference type="Proteomes" id="UP000001441"/>
    </source>
</evidence>
<gene>
    <name evidence="1" type="ordered locus">Alvin_3204</name>
</gene>
<dbReference type="EMBL" id="CP001897">
    <property type="protein sequence ID" value="ADC64100.1"/>
    <property type="molecule type" value="Genomic_DNA"/>
</dbReference>
<reference evidence="1 2" key="1">
    <citation type="journal article" date="2011" name="Stand. Genomic Sci.">
        <title>Complete genome sequence of Allochromatium vinosum DSM 180(T).</title>
        <authorList>
            <person name="Weissgerber T."/>
            <person name="Zigann R."/>
            <person name="Bruce D."/>
            <person name="Chang Y.J."/>
            <person name="Detter J.C."/>
            <person name="Han C."/>
            <person name="Hauser L."/>
            <person name="Jeffries C.D."/>
            <person name="Land M."/>
            <person name="Munk A.C."/>
            <person name="Tapia R."/>
            <person name="Dahl C."/>
        </authorList>
    </citation>
    <scope>NUCLEOTIDE SEQUENCE [LARGE SCALE GENOMIC DNA]</scope>
    <source>
        <strain evidence="2">ATCC 17899 / DSM 180 / NBRC 103801 / NCIMB 10441 / D</strain>
        <plasmid evidence="2">Plasmid pALVIN01</plasmid>
    </source>
</reference>
<keyword evidence="2" id="KW-1185">Reference proteome</keyword>
<name>D3RW88_ALLVD</name>
<proteinExistence type="predicted"/>
<protein>
    <submittedName>
        <fullName evidence="1">Uncharacterized protein</fullName>
    </submittedName>
</protein>